<gene>
    <name evidence="2" type="ORF">SAE01_13790</name>
</gene>
<dbReference type="InterPro" id="IPR024294">
    <property type="entry name" value="DUF3810"/>
</dbReference>
<dbReference type="Pfam" id="PF12725">
    <property type="entry name" value="DUF3810"/>
    <property type="match status" value="1"/>
</dbReference>
<dbReference type="Proteomes" id="UP000321513">
    <property type="component" value="Unassembled WGS sequence"/>
</dbReference>
<accession>A0A512BAA2</accession>
<keyword evidence="1" id="KW-0472">Membrane</keyword>
<sequence length="327" mass="37997">MYSQGLYPYISSFYRTIFGWIPFSFGDVFYAVVGLLLFWSVLRFVKIIARQGLKQFDYRENLKKAFFIASVIYIYFNLSWGLNYNRPGIAYQLQLSQQDYGDSALKEITAILLKKVNESRAVLGSEEIKYGSYDLVFEQASVAYQNASATFPFLNYSPKSIKKSMYGRMGNFLGFLGYYNPFTGEAQVNLTQPRFLIPYVSCHEMAHQLGYASESEANFVGYLAAVHSPNKLFHYSAYFDLFNYANRQLWASDSIAAKNNYKQLDTLVKKDEQELREYWRKSDNIFEPLIKIFYDRYLKANQQAKGVKSYNEVVGWLISYHAKYGKI</sequence>
<keyword evidence="1" id="KW-1133">Transmembrane helix</keyword>
<keyword evidence="3" id="KW-1185">Reference proteome</keyword>
<evidence type="ECO:0008006" key="4">
    <source>
        <dbReference type="Google" id="ProtNLM"/>
    </source>
</evidence>
<proteinExistence type="predicted"/>
<comment type="caution">
    <text evidence="2">The sequence shown here is derived from an EMBL/GenBank/DDBJ whole genome shotgun (WGS) entry which is preliminary data.</text>
</comment>
<evidence type="ECO:0000313" key="3">
    <source>
        <dbReference type="Proteomes" id="UP000321513"/>
    </source>
</evidence>
<feature type="transmembrane region" description="Helical" evidence="1">
    <location>
        <begin position="20"/>
        <end position="45"/>
    </location>
</feature>
<name>A0A512BAA2_9BACT</name>
<keyword evidence="1" id="KW-0812">Transmembrane</keyword>
<reference evidence="2 3" key="1">
    <citation type="submission" date="2019-07" db="EMBL/GenBank/DDBJ databases">
        <title>Whole genome shotgun sequence of Segetibacter aerophilus NBRC 106135.</title>
        <authorList>
            <person name="Hosoyama A."/>
            <person name="Uohara A."/>
            <person name="Ohji S."/>
            <person name="Ichikawa N."/>
        </authorList>
    </citation>
    <scope>NUCLEOTIDE SEQUENCE [LARGE SCALE GENOMIC DNA]</scope>
    <source>
        <strain evidence="2 3">NBRC 106135</strain>
    </source>
</reference>
<evidence type="ECO:0000313" key="2">
    <source>
        <dbReference type="EMBL" id="GEO08883.1"/>
    </source>
</evidence>
<dbReference type="AlphaFoldDB" id="A0A512BAA2"/>
<dbReference type="EMBL" id="BJYT01000004">
    <property type="protein sequence ID" value="GEO08883.1"/>
    <property type="molecule type" value="Genomic_DNA"/>
</dbReference>
<evidence type="ECO:0000256" key="1">
    <source>
        <dbReference type="SAM" id="Phobius"/>
    </source>
</evidence>
<organism evidence="2 3">
    <name type="scientific">Segetibacter aerophilus</name>
    <dbReference type="NCBI Taxonomy" id="670293"/>
    <lineage>
        <taxon>Bacteria</taxon>
        <taxon>Pseudomonadati</taxon>
        <taxon>Bacteroidota</taxon>
        <taxon>Chitinophagia</taxon>
        <taxon>Chitinophagales</taxon>
        <taxon>Chitinophagaceae</taxon>
        <taxon>Segetibacter</taxon>
    </lineage>
</organism>
<protein>
    <recommendedName>
        <fullName evidence="4">Amino acid permease</fullName>
    </recommendedName>
</protein>
<feature type="transmembrane region" description="Helical" evidence="1">
    <location>
        <begin position="65"/>
        <end position="82"/>
    </location>
</feature>